<keyword evidence="3" id="KW-1185">Reference proteome</keyword>
<protein>
    <submittedName>
        <fullName evidence="2">Uncharacterized protein</fullName>
    </submittedName>
</protein>
<evidence type="ECO:0000313" key="3">
    <source>
        <dbReference type="Proteomes" id="UP000683511"/>
    </source>
</evidence>
<proteinExistence type="predicted"/>
<accession>A0A975Y4L3</accession>
<sequence>MAKIFAFALSLLIFFGASTGTANAASGQFFDTISECVPVINGSFNVNLPGPVDNTTIIRSALVSLVPSGQSGLINSIVITGPDGSREFGCVNTKVQSGTDLIRACGGPAILEAGNTTYEAKGTNFGPSSKIKFCVNLSSDFQ</sequence>
<dbReference type="AlphaFoldDB" id="A0A975Y4L3"/>
<name>A0A975Y4L3_9NOST</name>
<reference evidence="2" key="1">
    <citation type="submission" date="2017-04" db="EMBL/GenBank/DDBJ databases">
        <title>Genome deletions in a multicellular cyanobacterial endosymbiont for morphological adaptation in marine diatoms.</title>
        <authorList>
            <person name="Wang Y."/>
            <person name="Gao H."/>
            <person name="Li R."/>
            <person name="Xu X."/>
        </authorList>
    </citation>
    <scope>NUCLEOTIDE SEQUENCE</scope>
    <source>
        <strain evidence="2">FACHB 800</strain>
    </source>
</reference>
<keyword evidence="1" id="KW-0732">Signal</keyword>
<gene>
    <name evidence="2" type="ORF">B6N60_01984</name>
</gene>
<dbReference type="KEGG" id="rsin:B6N60_01984"/>
<dbReference type="EMBL" id="CP021056">
    <property type="protein sequence ID" value="QXE23294.1"/>
    <property type="molecule type" value="Genomic_DNA"/>
</dbReference>
<evidence type="ECO:0000256" key="1">
    <source>
        <dbReference type="SAM" id="SignalP"/>
    </source>
</evidence>
<organism evidence="2 3">
    <name type="scientific">Richelia sinica FACHB-800</name>
    <dbReference type="NCBI Taxonomy" id="1357546"/>
    <lineage>
        <taxon>Bacteria</taxon>
        <taxon>Bacillati</taxon>
        <taxon>Cyanobacteriota</taxon>
        <taxon>Cyanophyceae</taxon>
        <taxon>Nostocales</taxon>
        <taxon>Nostocaceae</taxon>
        <taxon>Richelia</taxon>
    </lineage>
</organism>
<feature type="chain" id="PRO_5036787947" evidence="1">
    <location>
        <begin position="25"/>
        <end position="142"/>
    </location>
</feature>
<evidence type="ECO:0000313" key="2">
    <source>
        <dbReference type="EMBL" id="QXE23294.1"/>
    </source>
</evidence>
<feature type="signal peptide" evidence="1">
    <location>
        <begin position="1"/>
        <end position="24"/>
    </location>
</feature>
<dbReference type="Proteomes" id="UP000683511">
    <property type="component" value="Chromosome"/>
</dbReference>